<keyword evidence="2" id="KW-1185">Reference proteome</keyword>
<accession>A0ABS7GUM4</accession>
<gene>
    <name evidence="1" type="ORF">JNB85_14690</name>
</gene>
<evidence type="ECO:0000313" key="2">
    <source>
        <dbReference type="Proteomes" id="UP000717752"/>
    </source>
</evidence>
<dbReference type="Proteomes" id="UP000717752">
    <property type="component" value="Unassembled WGS sequence"/>
</dbReference>
<dbReference type="InterPro" id="IPR035220">
    <property type="entry name" value="DUF5330"/>
</dbReference>
<dbReference type="Pfam" id="PF17264">
    <property type="entry name" value="DUF5330"/>
    <property type="match status" value="1"/>
</dbReference>
<organism evidence="1 2">
    <name type="scientific">Rhizobium mesosinicum</name>
    <dbReference type="NCBI Taxonomy" id="335017"/>
    <lineage>
        <taxon>Bacteria</taxon>
        <taxon>Pseudomonadati</taxon>
        <taxon>Pseudomonadota</taxon>
        <taxon>Alphaproteobacteria</taxon>
        <taxon>Hyphomicrobiales</taxon>
        <taxon>Rhizobiaceae</taxon>
        <taxon>Rhizobium/Agrobacterium group</taxon>
        <taxon>Rhizobium</taxon>
    </lineage>
</organism>
<evidence type="ECO:0000313" key="1">
    <source>
        <dbReference type="EMBL" id="MBW9053659.1"/>
    </source>
</evidence>
<comment type="caution">
    <text evidence="1">The sequence shown here is derived from an EMBL/GenBank/DDBJ whole genome shotgun (WGS) entry which is preliminary data.</text>
</comment>
<name>A0ABS7GUM4_9HYPH</name>
<dbReference type="RefSeq" id="WP_220335489.1">
    <property type="nucleotide sequence ID" value="NZ_JAEUAK010000005.1"/>
</dbReference>
<dbReference type="EMBL" id="JAEUAK010000005">
    <property type="protein sequence ID" value="MBW9053659.1"/>
    <property type="molecule type" value="Genomic_DNA"/>
</dbReference>
<sequence>MWFLIKGSFWFGLVLVALSIFSSESSDNAGHPQLQLSDAFTAASGAYDYMTGMCSEKPEVCTKGGETLTALGYRAREGARVAYELLDSQFRDDSTKMASAKTAVPPAALAAPSLPEALTSTVREAQAALNQPMPHLPQPYRAPVDDDASAEQVVTGTIPAGSIPLPTPKPAI</sequence>
<reference evidence="1 2" key="1">
    <citation type="journal article" date="2021" name="MBio">
        <title>Poor Competitiveness of Bradyrhizobium in Pigeon Pea Root Colonization in Indian Soils.</title>
        <authorList>
            <person name="Chalasani D."/>
            <person name="Basu A."/>
            <person name="Pullabhotla S.V.S.R.N."/>
            <person name="Jorrin B."/>
            <person name="Neal A.L."/>
            <person name="Poole P.S."/>
            <person name="Podile A.R."/>
            <person name="Tkacz A."/>
        </authorList>
    </citation>
    <scope>NUCLEOTIDE SEQUENCE [LARGE SCALE GENOMIC DNA]</scope>
    <source>
        <strain evidence="1 2">HU56</strain>
    </source>
</reference>
<protein>
    <submittedName>
        <fullName evidence="1">DUF5330 domain-containing protein</fullName>
    </submittedName>
</protein>
<proteinExistence type="predicted"/>